<reference evidence="1" key="1">
    <citation type="submission" date="2021-01" db="EMBL/GenBank/DDBJ databases">
        <authorList>
            <person name="Corre E."/>
            <person name="Pelletier E."/>
            <person name="Niang G."/>
            <person name="Scheremetjew M."/>
            <person name="Finn R."/>
            <person name="Kale V."/>
            <person name="Holt S."/>
            <person name="Cochrane G."/>
            <person name="Meng A."/>
            <person name="Brown T."/>
            <person name="Cohen L."/>
        </authorList>
    </citation>
    <scope>NUCLEOTIDE SEQUENCE</scope>
    <source>
        <strain evidence="1">FSP1.4</strain>
    </source>
</reference>
<accession>A0A7S3JAB0</accession>
<dbReference type="EMBL" id="HBII01015433">
    <property type="protein sequence ID" value="CAE0347654.1"/>
    <property type="molecule type" value="Transcribed_RNA"/>
</dbReference>
<evidence type="ECO:0000313" key="1">
    <source>
        <dbReference type="EMBL" id="CAE0347654.1"/>
    </source>
</evidence>
<protein>
    <submittedName>
        <fullName evidence="1">Uncharacterized protein</fullName>
    </submittedName>
</protein>
<gene>
    <name evidence="1" type="ORF">EHAR0213_LOCUS6565</name>
</gene>
<dbReference type="AlphaFoldDB" id="A0A7S3JAB0"/>
<proteinExistence type="predicted"/>
<organism evidence="1">
    <name type="scientific">Euplotes harpa</name>
    <dbReference type="NCBI Taxonomy" id="151035"/>
    <lineage>
        <taxon>Eukaryota</taxon>
        <taxon>Sar</taxon>
        <taxon>Alveolata</taxon>
        <taxon>Ciliophora</taxon>
        <taxon>Intramacronucleata</taxon>
        <taxon>Spirotrichea</taxon>
        <taxon>Hypotrichia</taxon>
        <taxon>Euplotida</taxon>
        <taxon>Euplotidae</taxon>
        <taxon>Euplotes</taxon>
    </lineage>
</organism>
<sequence length="154" mass="17456">MDSYILEKSPTIDTYRDTLLNTIRIPQNGKMKQISGLLPHSNYGDMSVQLTRKSQLDKELHFNTVGKNSVSLDQESKIADCTIITKGKYLAIGGKMSNSETRNKSRDIDGKQFSYRNYIGEINAYSGHEVRNSVVNISREKSHRRAESSLLKLK</sequence>
<name>A0A7S3JAB0_9SPIT</name>